<protein>
    <submittedName>
        <fullName evidence="1">Uncharacterized protein</fullName>
    </submittedName>
</protein>
<organism evidence="1 2">
    <name type="scientific">Embleya scabrispora</name>
    <dbReference type="NCBI Taxonomy" id="159449"/>
    <lineage>
        <taxon>Bacteria</taxon>
        <taxon>Bacillati</taxon>
        <taxon>Actinomycetota</taxon>
        <taxon>Actinomycetes</taxon>
        <taxon>Kitasatosporales</taxon>
        <taxon>Streptomycetaceae</taxon>
        <taxon>Embleya</taxon>
    </lineage>
</organism>
<reference evidence="1 2" key="1">
    <citation type="submission" date="2017-03" db="EMBL/GenBank/DDBJ databases">
        <title>Draft genome sequence of Streptomyces scabrisporus NF3, endophyte isolated from Amphipterygium adstringens.</title>
        <authorList>
            <person name="Vazquez M."/>
            <person name="Ceapa C.D."/>
            <person name="Rodriguez Luna D."/>
            <person name="Sanchez Esquivel S."/>
        </authorList>
    </citation>
    <scope>NUCLEOTIDE SEQUENCE [LARGE SCALE GENOMIC DNA]</scope>
    <source>
        <strain evidence="1 2">NF3</strain>
    </source>
</reference>
<dbReference type="AlphaFoldDB" id="A0A1T3NTG0"/>
<keyword evidence="2" id="KW-1185">Reference proteome</keyword>
<dbReference type="Proteomes" id="UP000190037">
    <property type="component" value="Unassembled WGS sequence"/>
</dbReference>
<comment type="caution">
    <text evidence="1">The sequence shown here is derived from an EMBL/GenBank/DDBJ whole genome shotgun (WGS) entry which is preliminary data.</text>
</comment>
<dbReference type="EMBL" id="MWQN01000001">
    <property type="protein sequence ID" value="OPC80086.1"/>
    <property type="molecule type" value="Genomic_DNA"/>
</dbReference>
<evidence type="ECO:0000313" key="1">
    <source>
        <dbReference type="EMBL" id="OPC80086.1"/>
    </source>
</evidence>
<gene>
    <name evidence="1" type="ORF">B4N89_03190</name>
</gene>
<name>A0A1T3NTG0_9ACTN</name>
<proteinExistence type="predicted"/>
<evidence type="ECO:0000313" key="2">
    <source>
        <dbReference type="Proteomes" id="UP000190037"/>
    </source>
</evidence>
<accession>A0A1T3NTG0</accession>
<sequence>MCVVPDGFPRHDHQLAAGVAPFHRVQCKSGGFKSHHTGNDGRSEASIVGATLGIRDAELPESAVISVAPEAWTALVTDLRMRKPWSCSASNPLH</sequence>